<organism evidence="2 3">
    <name type="scientific">Sphenostylis stenocarpa</name>
    <dbReference type="NCBI Taxonomy" id="92480"/>
    <lineage>
        <taxon>Eukaryota</taxon>
        <taxon>Viridiplantae</taxon>
        <taxon>Streptophyta</taxon>
        <taxon>Embryophyta</taxon>
        <taxon>Tracheophyta</taxon>
        <taxon>Spermatophyta</taxon>
        <taxon>Magnoliopsida</taxon>
        <taxon>eudicotyledons</taxon>
        <taxon>Gunneridae</taxon>
        <taxon>Pentapetalae</taxon>
        <taxon>rosids</taxon>
        <taxon>fabids</taxon>
        <taxon>Fabales</taxon>
        <taxon>Fabaceae</taxon>
        <taxon>Papilionoideae</taxon>
        <taxon>50 kb inversion clade</taxon>
        <taxon>NPAAA clade</taxon>
        <taxon>indigoferoid/millettioid clade</taxon>
        <taxon>Phaseoleae</taxon>
        <taxon>Sphenostylis</taxon>
    </lineage>
</organism>
<dbReference type="EMBL" id="OY731406">
    <property type="protein sequence ID" value="CAJ1975015.1"/>
    <property type="molecule type" value="Genomic_DNA"/>
</dbReference>
<dbReference type="Gramene" id="rna-AYBTSS11_LOCUS27103">
    <property type="protein sequence ID" value="CAJ1975015.1"/>
    <property type="gene ID" value="gene-AYBTSS11_LOCUS27103"/>
</dbReference>
<evidence type="ECO:0000313" key="3">
    <source>
        <dbReference type="Proteomes" id="UP001189624"/>
    </source>
</evidence>
<feature type="signal peptide" evidence="1">
    <location>
        <begin position="1"/>
        <end position="27"/>
    </location>
</feature>
<keyword evidence="3" id="KW-1185">Reference proteome</keyword>
<reference evidence="2" key="1">
    <citation type="submission" date="2023-10" db="EMBL/GenBank/DDBJ databases">
        <authorList>
            <person name="Domelevo Entfellner J.-B."/>
        </authorList>
    </citation>
    <scope>NUCLEOTIDE SEQUENCE</scope>
</reference>
<protein>
    <submittedName>
        <fullName evidence="2">Uncharacterized protein</fullName>
    </submittedName>
</protein>
<accession>A0AA86T6L7</accession>
<proteinExistence type="predicted"/>
<evidence type="ECO:0000256" key="1">
    <source>
        <dbReference type="SAM" id="SignalP"/>
    </source>
</evidence>
<dbReference type="AlphaFoldDB" id="A0AA86T6L7"/>
<sequence>MLNRLHNAVNLLPVLVGAASLLEKVFGAPKLNPPSSVPSRTNNFLFSSKEDADNRRITEVLSQSGRNPFRRQWAREMRLVTEIGDSNKGDPAELGFKKP</sequence>
<gene>
    <name evidence="2" type="ORF">AYBTSS11_LOCUS27103</name>
</gene>
<dbReference type="Proteomes" id="UP001189624">
    <property type="component" value="Chromosome 9"/>
</dbReference>
<feature type="chain" id="PRO_5041732094" evidence="1">
    <location>
        <begin position="28"/>
        <end position="99"/>
    </location>
</feature>
<keyword evidence="1" id="KW-0732">Signal</keyword>
<name>A0AA86T6L7_9FABA</name>
<evidence type="ECO:0000313" key="2">
    <source>
        <dbReference type="EMBL" id="CAJ1975015.1"/>
    </source>
</evidence>